<protein>
    <submittedName>
        <fullName evidence="2">Uncharacterized protein</fullName>
    </submittedName>
</protein>
<evidence type="ECO:0000256" key="1">
    <source>
        <dbReference type="SAM" id="MobiDB-lite"/>
    </source>
</evidence>
<feature type="region of interest" description="Disordered" evidence="1">
    <location>
        <begin position="259"/>
        <end position="297"/>
    </location>
</feature>
<reference evidence="2" key="1">
    <citation type="submission" date="2014-09" db="EMBL/GenBank/DDBJ databases">
        <authorList>
            <person name="Magalhaes I.L.F."/>
            <person name="Oliveira U."/>
            <person name="Santos F.R."/>
            <person name="Vidigal T.H.D.A."/>
            <person name="Brescovit A.D."/>
            <person name="Santos A.J."/>
        </authorList>
    </citation>
    <scope>NUCLEOTIDE SEQUENCE</scope>
    <source>
        <tissue evidence="2">Shoot tissue taken approximately 20 cm above the soil surface</tissue>
    </source>
</reference>
<dbReference type="AlphaFoldDB" id="A0A0A9CSL2"/>
<organism evidence="2">
    <name type="scientific">Arundo donax</name>
    <name type="common">Giant reed</name>
    <name type="synonym">Donax arundinaceus</name>
    <dbReference type="NCBI Taxonomy" id="35708"/>
    <lineage>
        <taxon>Eukaryota</taxon>
        <taxon>Viridiplantae</taxon>
        <taxon>Streptophyta</taxon>
        <taxon>Embryophyta</taxon>
        <taxon>Tracheophyta</taxon>
        <taxon>Spermatophyta</taxon>
        <taxon>Magnoliopsida</taxon>
        <taxon>Liliopsida</taxon>
        <taxon>Poales</taxon>
        <taxon>Poaceae</taxon>
        <taxon>PACMAD clade</taxon>
        <taxon>Arundinoideae</taxon>
        <taxon>Arundineae</taxon>
        <taxon>Arundo</taxon>
    </lineage>
</organism>
<reference evidence="2" key="2">
    <citation type="journal article" date="2015" name="Data Brief">
        <title>Shoot transcriptome of the giant reed, Arundo donax.</title>
        <authorList>
            <person name="Barrero R.A."/>
            <person name="Guerrero F.D."/>
            <person name="Moolhuijzen P."/>
            <person name="Goolsby J.A."/>
            <person name="Tidwell J."/>
            <person name="Bellgard S.E."/>
            <person name="Bellgard M.I."/>
        </authorList>
    </citation>
    <scope>NUCLEOTIDE SEQUENCE</scope>
    <source>
        <tissue evidence="2">Shoot tissue taken approximately 20 cm above the soil surface</tissue>
    </source>
</reference>
<feature type="compositionally biased region" description="Basic and acidic residues" evidence="1">
    <location>
        <begin position="376"/>
        <end position="385"/>
    </location>
</feature>
<dbReference type="EMBL" id="GBRH01218576">
    <property type="protein sequence ID" value="JAD79319.1"/>
    <property type="molecule type" value="Transcribed_RNA"/>
</dbReference>
<sequence length="385" mass="41940">MEAQGTHRRAGATFGLGGGGGTTSIAKSVGIQNQVLKWLQDFSDKVEERAKGAAAEVNGLLEEAGAMELDMKTAVLAFDNLTRQRFTEHRVSDDDNTNLKMRDNIRRSMQSQVPAQDYERDILPRYKEALHLGLASCKDHFRKKGRSTTSVFRAMSTNGPLPHIIGSEEYNHDNSCGLADVAQPLTDDFSWLQEFQGEFSDSGANDLFQSQMPGVQQGFEKGETDSLVSATREFKAMLEAALVNPYKFYNDVSTTAQDASVENTSTSDLHHNTDPVSSTRKGEEAAIRSTEADNTEETQLLASLQDPDINVHDLYSALVREGLFDAGDEILAVDPASGSANPAVADSAERPFSMNETIPSEDQKMIEGDDTASPSEQKEGVSESS</sequence>
<feature type="region of interest" description="Disordered" evidence="1">
    <location>
        <begin position="336"/>
        <end position="385"/>
    </location>
</feature>
<proteinExistence type="predicted"/>
<name>A0A0A9CSL2_ARUDO</name>
<evidence type="ECO:0000313" key="2">
    <source>
        <dbReference type="EMBL" id="JAD79319.1"/>
    </source>
</evidence>
<accession>A0A0A9CSL2</accession>